<comment type="caution">
    <text evidence="1">The sequence shown here is derived from an EMBL/GenBank/DDBJ whole genome shotgun (WGS) entry which is preliminary data.</text>
</comment>
<dbReference type="Gene3D" id="3.40.50.9200">
    <property type="entry name" value="Hypothetical protein MTH538"/>
    <property type="match status" value="1"/>
</dbReference>
<dbReference type="InterPro" id="IPR036490">
    <property type="entry name" value="ThsB_TIR-like_sf"/>
</dbReference>
<evidence type="ECO:0000313" key="1">
    <source>
        <dbReference type="EMBL" id="MPL94445.1"/>
    </source>
</evidence>
<dbReference type="AlphaFoldDB" id="A0A644VSQ7"/>
<proteinExistence type="predicted"/>
<reference evidence="1" key="1">
    <citation type="submission" date="2019-08" db="EMBL/GenBank/DDBJ databases">
        <authorList>
            <person name="Kucharzyk K."/>
            <person name="Murdoch R.W."/>
            <person name="Higgins S."/>
            <person name="Loffler F."/>
        </authorList>
    </citation>
    <scope>NUCLEOTIDE SEQUENCE</scope>
</reference>
<accession>A0A644VSQ7</accession>
<name>A0A644VSQ7_9ZZZZ</name>
<organism evidence="1">
    <name type="scientific">bioreactor metagenome</name>
    <dbReference type="NCBI Taxonomy" id="1076179"/>
    <lineage>
        <taxon>unclassified sequences</taxon>
        <taxon>metagenomes</taxon>
        <taxon>ecological metagenomes</taxon>
    </lineage>
</organism>
<evidence type="ECO:0008006" key="2">
    <source>
        <dbReference type="Google" id="ProtNLM"/>
    </source>
</evidence>
<dbReference type="SUPFAM" id="SSF52206">
    <property type="entry name" value="Hypothetical protein MTH538"/>
    <property type="match status" value="1"/>
</dbReference>
<protein>
    <recommendedName>
        <fullName evidence="2">Thoeris protein ThsB TIR-like domain-containing protein</fullName>
    </recommendedName>
</protein>
<dbReference type="EMBL" id="VSSQ01000428">
    <property type="protein sequence ID" value="MPL94445.1"/>
    <property type="molecule type" value="Genomic_DNA"/>
</dbReference>
<sequence>MFEEDIDNKIYNLLISNGIDENQEYPKFVEKLYSKVDFLWKESVPGSYSHLTERFFSKIDVIIILSGLYENNSEKFDALIKASQKFEKPIVLVRPYGVEEVPEELESIATTLVGWNANCIVDNIKGAMNLNLDEDLDLD</sequence>
<gene>
    <name evidence="1" type="ORF">SDC9_40599</name>
</gene>